<keyword evidence="3 7" id="KW-1133">Transmembrane helix</keyword>
<dbReference type="GO" id="GO:0016020">
    <property type="term" value="C:membrane"/>
    <property type="evidence" value="ECO:0007669"/>
    <property type="project" value="UniProtKB-SubCell"/>
</dbReference>
<dbReference type="Gene3D" id="2.60.40.10">
    <property type="entry name" value="Immunoglobulins"/>
    <property type="match status" value="2"/>
</dbReference>
<sequence length="397" mass="44240">MLHHITGGQSEFEVQLVVRKYVEKGSSVTLHCEHNVKPEILYKVTWLKGGNKIFEYINGRNPPFRNFTIQGAAIDWKSSNERQVTLKDVDFEAGGLYYCEVSTDTPIFTKASQDEQVHVILPQTGPPRISFSKRQFFIGENLVANCTTSKARPPPHITWLINGKKVDDKHIRTLFPYASSGSSGKNAHRSKAQQHPNNPSYDKVDFATDTFPKSPTQTKADRHEVSSHMPRAQAFDTFSASSRSFGYGGSYEAVPAKDIHSDFYDNKYHEARKHRNGRKYRRSFGEGSAVRNPHRPIFSASQLSVEVSDLHAGSNGRLEITCLATIPAHVGPGEQFADYKTYSVKIDIEQAEVTSPVPQPAPLGNMSTSSATVFTINTLVVGVPIAFVIIQQKCQRL</sequence>
<reference evidence="9" key="1">
    <citation type="submission" date="2020-05" db="UniProtKB">
        <authorList>
            <consortium name="EnsemblMetazoa"/>
        </authorList>
    </citation>
    <scope>IDENTIFICATION</scope>
    <source>
        <strain evidence="9">Jacobina</strain>
    </source>
</reference>
<dbReference type="SMART" id="SM00409">
    <property type="entry name" value="IG"/>
    <property type="match status" value="1"/>
</dbReference>
<dbReference type="EMBL" id="AJWK01035632">
    <property type="status" value="NOT_ANNOTATED_CDS"/>
    <property type="molecule type" value="Genomic_DNA"/>
</dbReference>
<dbReference type="SUPFAM" id="SSF48726">
    <property type="entry name" value="Immunoglobulin"/>
    <property type="match status" value="2"/>
</dbReference>
<keyword evidence="10" id="KW-1185">Reference proteome</keyword>
<dbReference type="InterPro" id="IPR013162">
    <property type="entry name" value="CD80_C2-set"/>
</dbReference>
<dbReference type="VEuPathDB" id="VectorBase:LLONM1_004303"/>
<evidence type="ECO:0000313" key="10">
    <source>
        <dbReference type="Proteomes" id="UP000092461"/>
    </source>
</evidence>
<accession>A0A1B0EV08</accession>
<evidence type="ECO:0000256" key="6">
    <source>
        <dbReference type="SAM" id="MobiDB-lite"/>
    </source>
</evidence>
<keyword evidence="4 7" id="KW-0472">Membrane</keyword>
<dbReference type="PROSITE" id="PS50835">
    <property type="entry name" value="IG_LIKE"/>
    <property type="match status" value="2"/>
</dbReference>
<evidence type="ECO:0000256" key="1">
    <source>
        <dbReference type="ARBA" id="ARBA00004167"/>
    </source>
</evidence>
<dbReference type="InterPro" id="IPR036179">
    <property type="entry name" value="Ig-like_dom_sf"/>
</dbReference>
<comment type="subcellular location">
    <subcellularLocation>
        <location evidence="1">Membrane</location>
        <topology evidence="1">Single-pass membrane protein</topology>
    </subcellularLocation>
</comment>
<feature type="region of interest" description="Disordered" evidence="6">
    <location>
        <begin position="177"/>
        <end position="228"/>
    </location>
</feature>
<dbReference type="InterPro" id="IPR013106">
    <property type="entry name" value="Ig_V-set"/>
</dbReference>
<dbReference type="PANTHER" id="PTHR21261:SF3">
    <property type="entry name" value="BEATEN PATH VII"/>
    <property type="match status" value="1"/>
</dbReference>
<dbReference type="InterPro" id="IPR007110">
    <property type="entry name" value="Ig-like_dom"/>
</dbReference>
<keyword evidence="2 7" id="KW-0812">Transmembrane</keyword>
<feature type="domain" description="Ig-like" evidence="8">
    <location>
        <begin position="127"/>
        <end position="165"/>
    </location>
</feature>
<protein>
    <recommendedName>
        <fullName evidence="8">Ig-like domain-containing protein</fullName>
    </recommendedName>
</protein>
<proteinExistence type="predicted"/>
<evidence type="ECO:0000259" key="8">
    <source>
        <dbReference type="PROSITE" id="PS50835"/>
    </source>
</evidence>
<dbReference type="VEuPathDB" id="VectorBase:LLOJ010101"/>
<dbReference type="InterPro" id="IPR003599">
    <property type="entry name" value="Ig_sub"/>
</dbReference>
<evidence type="ECO:0000256" key="7">
    <source>
        <dbReference type="SAM" id="Phobius"/>
    </source>
</evidence>
<feature type="transmembrane region" description="Helical" evidence="7">
    <location>
        <begin position="371"/>
        <end position="390"/>
    </location>
</feature>
<dbReference type="PANTHER" id="PTHR21261">
    <property type="entry name" value="BEAT PROTEIN"/>
    <property type="match status" value="1"/>
</dbReference>
<dbReference type="Pfam" id="PF07686">
    <property type="entry name" value="V-set"/>
    <property type="match status" value="1"/>
</dbReference>
<dbReference type="EnsemblMetazoa" id="LLOJ010101-RA">
    <property type="protein sequence ID" value="LLOJ010101-PA"/>
    <property type="gene ID" value="LLOJ010101"/>
</dbReference>
<evidence type="ECO:0000313" key="9">
    <source>
        <dbReference type="EnsemblMetazoa" id="LLOJ010101-PA"/>
    </source>
</evidence>
<evidence type="ECO:0000256" key="5">
    <source>
        <dbReference type="ARBA" id="ARBA00023157"/>
    </source>
</evidence>
<evidence type="ECO:0000256" key="2">
    <source>
        <dbReference type="ARBA" id="ARBA00022692"/>
    </source>
</evidence>
<feature type="domain" description="Ig-like" evidence="8">
    <location>
        <begin position="22"/>
        <end position="109"/>
    </location>
</feature>
<dbReference type="FunFam" id="2.60.40.10:FF:000437">
    <property type="entry name" value="Beat-IIIc, isoform A"/>
    <property type="match status" value="1"/>
</dbReference>
<keyword evidence="5" id="KW-1015">Disulfide bond</keyword>
<evidence type="ECO:0000256" key="4">
    <source>
        <dbReference type="ARBA" id="ARBA00023136"/>
    </source>
</evidence>
<dbReference type="AlphaFoldDB" id="A0A1B0EV08"/>
<name>A0A1B0EV08_LUTLO</name>
<dbReference type="InterPro" id="IPR013783">
    <property type="entry name" value="Ig-like_fold"/>
</dbReference>
<dbReference type="Pfam" id="PF08205">
    <property type="entry name" value="C2-set_2"/>
    <property type="match status" value="1"/>
</dbReference>
<organism evidence="9 10">
    <name type="scientific">Lutzomyia longipalpis</name>
    <name type="common">Sand fly</name>
    <dbReference type="NCBI Taxonomy" id="7200"/>
    <lineage>
        <taxon>Eukaryota</taxon>
        <taxon>Metazoa</taxon>
        <taxon>Ecdysozoa</taxon>
        <taxon>Arthropoda</taxon>
        <taxon>Hexapoda</taxon>
        <taxon>Insecta</taxon>
        <taxon>Pterygota</taxon>
        <taxon>Neoptera</taxon>
        <taxon>Endopterygota</taxon>
        <taxon>Diptera</taxon>
        <taxon>Nematocera</taxon>
        <taxon>Psychodoidea</taxon>
        <taxon>Psychodidae</taxon>
        <taxon>Lutzomyia</taxon>
        <taxon>Lutzomyia</taxon>
    </lineage>
</organism>
<evidence type="ECO:0000256" key="3">
    <source>
        <dbReference type="ARBA" id="ARBA00022989"/>
    </source>
</evidence>
<dbReference type="Proteomes" id="UP000092461">
    <property type="component" value="Unassembled WGS sequence"/>
</dbReference>